<comment type="similarity">
    <text evidence="1">Belongs to the enoyl-CoA hydratase/isomerase family.</text>
</comment>
<proteinExistence type="inferred from homology"/>
<evidence type="ECO:0000313" key="2">
    <source>
        <dbReference type="EMBL" id="RCW38304.1"/>
    </source>
</evidence>
<dbReference type="InterPro" id="IPR029045">
    <property type="entry name" value="ClpP/crotonase-like_dom_sf"/>
</dbReference>
<dbReference type="PANTHER" id="PTHR42964">
    <property type="entry name" value="ENOYL-COA HYDRATASE"/>
    <property type="match status" value="1"/>
</dbReference>
<keyword evidence="3" id="KW-1185">Reference proteome</keyword>
<dbReference type="GO" id="GO:0003824">
    <property type="term" value="F:catalytic activity"/>
    <property type="evidence" value="ECO:0007669"/>
    <property type="project" value="UniProtKB-ARBA"/>
</dbReference>
<reference evidence="2 3" key="1">
    <citation type="submission" date="2018-07" db="EMBL/GenBank/DDBJ databases">
        <title>Freshwater and sediment microbial communities from various areas in North America, analyzing microbe dynamics in response to fracking.</title>
        <authorList>
            <person name="Lamendella R."/>
        </authorList>
    </citation>
    <scope>NUCLEOTIDE SEQUENCE [LARGE SCALE GENOMIC DNA]</scope>
    <source>
        <strain evidence="2 3">160A</strain>
    </source>
</reference>
<name>A0A2T0XMR6_9BACT</name>
<dbReference type="InterPro" id="IPR051683">
    <property type="entry name" value="Enoyl-CoA_Hydratase/Isomerase"/>
</dbReference>
<dbReference type="Pfam" id="PF00378">
    <property type="entry name" value="ECH_1"/>
    <property type="match status" value="1"/>
</dbReference>
<evidence type="ECO:0000313" key="3">
    <source>
        <dbReference type="Proteomes" id="UP000252733"/>
    </source>
</evidence>
<dbReference type="CDD" id="cd06558">
    <property type="entry name" value="crotonase-like"/>
    <property type="match status" value="1"/>
</dbReference>
<dbReference type="AlphaFoldDB" id="A0A2T0XMR6"/>
<dbReference type="OrthoDB" id="9775794at2"/>
<dbReference type="Proteomes" id="UP000252733">
    <property type="component" value="Unassembled WGS sequence"/>
</dbReference>
<dbReference type="Gene3D" id="1.10.12.10">
    <property type="entry name" value="Lyase 2-enoyl-coa Hydratase, Chain A, domain 2"/>
    <property type="match status" value="1"/>
</dbReference>
<sequence length="261" mass="29082">MNHLTKKYAQNVCYLEMNRPEKRNALNKELMVQLTDYLKSTADSNQFRVLMISGSNHFFSAGADLAWMKEGREQNETQNLEDAELFNQLYRTLSEYPKPIIACVEGGAYGGAIGLLACADIVTTTPDATFRFSETAIGLVPATVAPWVIRKTGSAFARSALLSGLSFSGTEALSSGLVQYLFPKDKIVPKTREIANQIARNSPEATKETKNLLNRIDHQFVPIDEDLTQYCSTKIARARISDQGQEGVNAFFEKRKPSWNN</sequence>
<dbReference type="InterPro" id="IPR001753">
    <property type="entry name" value="Enoyl-CoA_hydra/iso"/>
</dbReference>
<protein>
    <submittedName>
        <fullName evidence="2">Short chain enoyl-CoA hydratase</fullName>
    </submittedName>
</protein>
<comment type="caution">
    <text evidence="2">The sequence shown here is derived from an EMBL/GenBank/DDBJ whole genome shotgun (WGS) entry which is preliminary data.</text>
</comment>
<dbReference type="EMBL" id="QPIZ01000004">
    <property type="protein sequence ID" value="RCW38304.1"/>
    <property type="molecule type" value="Genomic_DNA"/>
</dbReference>
<dbReference type="SUPFAM" id="SSF52096">
    <property type="entry name" value="ClpP/crotonase"/>
    <property type="match status" value="1"/>
</dbReference>
<dbReference type="RefSeq" id="WP_106152753.1">
    <property type="nucleotide sequence ID" value="NZ_PVTS01000006.1"/>
</dbReference>
<organism evidence="2 3">
    <name type="scientific">Marinilabilia salmonicolor</name>
    <dbReference type="NCBI Taxonomy" id="989"/>
    <lineage>
        <taxon>Bacteria</taxon>
        <taxon>Pseudomonadati</taxon>
        <taxon>Bacteroidota</taxon>
        <taxon>Bacteroidia</taxon>
        <taxon>Marinilabiliales</taxon>
        <taxon>Marinilabiliaceae</taxon>
        <taxon>Marinilabilia</taxon>
    </lineage>
</organism>
<dbReference type="STRING" id="1168289.GCA_000259075_00095"/>
<accession>A0A2T0XMR6</accession>
<dbReference type="InterPro" id="IPR014748">
    <property type="entry name" value="Enoyl-CoA_hydra_C"/>
</dbReference>
<gene>
    <name evidence="2" type="ORF">DFO77_10461</name>
</gene>
<evidence type="ECO:0000256" key="1">
    <source>
        <dbReference type="ARBA" id="ARBA00005254"/>
    </source>
</evidence>
<dbReference type="PANTHER" id="PTHR42964:SF1">
    <property type="entry name" value="POLYKETIDE BIOSYNTHESIS ENOYL-COA HYDRATASE PKSH-RELATED"/>
    <property type="match status" value="1"/>
</dbReference>
<dbReference type="Gene3D" id="3.90.226.10">
    <property type="entry name" value="2-enoyl-CoA Hydratase, Chain A, domain 1"/>
    <property type="match status" value="1"/>
</dbReference>
<dbReference type="GO" id="GO:0008300">
    <property type="term" value="P:isoprenoid catabolic process"/>
    <property type="evidence" value="ECO:0007669"/>
    <property type="project" value="TreeGrafter"/>
</dbReference>